<protein>
    <recommendedName>
        <fullName evidence="1">DUF7788 domain-containing protein</fullName>
    </recommendedName>
</protein>
<name>A0AAF0XY94_DAUCS</name>
<organism evidence="2 3">
    <name type="scientific">Daucus carota subsp. sativus</name>
    <name type="common">Carrot</name>
    <dbReference type="NCBI Taxonomy" id="79200"/>
    <lineage>
        <taxon>Eukaryota</taxon>
        <taxon>Viridiplantae</taxon>
        <taxon>Streptophyta</taxon>
        <taxon>Embryophyta</taxon>
        <taxon>Tracheophyta</taxon>
        <taxon>Spermatophyta</taxon>
        <taxon>Magnoliopsida</taxon>
        <taxon>eudicotyledons</taxon>
        <taxon>Gunneridae</taxon>
        <taxon>Pentapetalae</taxon>
        <taxon>asterids</taxon>
        <taxon>campanulids</taxon>
        <taxon>Apiales</taxon>
        <taxon>Apiaceae</taxon>
        <taxon>Apioideae</taxon>
        <taxon>Scandiceae</taxon>
        <taxon>Daucinae</taxon>
        <taxon>Daucus</taxon>
        <taxon>Daucus sect. Daucus</taxon>
    </lineage>
</organism>
<gene>
    <name evidence="2" type="ORF">DCAR_0935714</name>
</gene>
<accession>A0AAF0XY94</accession>
<reference evidence="2" key="2">
    <citation type="submission" date="2022-03" db="EMBL/GenBank/DDBJ databases">
        <title>Draft title - Genomic analysis of global carrot germplasm unveils the trajectory of domestication and the origin of high carotenoid orange carrot.</title>
        <authorList>
            <person name="Iorizzo M."/>
            <person name="Ellison S."/>
            <person name="Senalik D."/>
            <person name="Macko-Podgorni A."/>
            <person name="Grzebelus D."/>
            <person name="Bostan H."/>
            <person name="Rolling W."/>
            <person name="Curaba J."/>
            <person name="Simon P."/>
        </authorList>
    </citation>
    <scope>NUCLEOTIDE SEQUENCE</scope>
    <source>
        <tissue evidence="2">Leaf</tissue>
    </source>
</reference>
<keyword evidence="3" id="KW-1185">Reference proteome</keyword>
<dbReference type="Gene3D" id="3.40.50.410">
    <property type="entry name" value="von Willebrand factor, type A domain"/>
    <property type="match status" value="1"/>
</dbReference>
<dbReference type="PANTHER" id="PTHR31373:SF17">
    <property type="entry name" value="OS06G0652100 PROTEIN"/>
    <property type="match status" value="1"/>
</dbReference>
<dbReference type="InterPro" id="IPR011205">
    <property type="entry name" value="UCP015417_vWA"/>
</dbReference>
<dbReference type="Pfam" id="PF25043">
    <property type="entry name" value="DUF7788"/>
    <property type="match status" value="1"/>
</dbReference>
<dbReference type="AlphaFoldDB" id="A0AAF0XY94"/>
<evidence type="ECO:0000259" key="1">
    <source>
        <dbReference type="Pfam" id="PF25043"/>
    </source>
</evidence>
<evidence type="ECO:0000313" key="2">
    <source>
        <dbReference type="EMBL" id="WOH16165.1"/>
    </source>
</evidence>
<feature type="domain" description="DUF7788" evidence="1">
    <location>
        <begin position="5"/>
        <end position="170"/>
    </location>
</feature>
<dbReference type="EMBL" id="CP093351">
    <property type="protein sequence ID" value="WOH16165.1"/>
    <property type="molecule type" value="Genomic_DNA"/>
</dbReference>
<dbReference type="Proteomes" id="UP000077755">
    <property type="component" value="Chromosome 9"/>
</dbReference>
<sequence>MPALPKNVSLGLGLLLSELSEGPWKGQVITFSQNPQLQLIEGNSLLEKCKFFESLECGANTNFRRVFDQILKVALVAKLSKEQMIKRVFVFSHMEFERASQNKWETDYHAIRKKFKKNGYEVPKILFWNVSGLCATPVTAKQNGVAMLSGFSKNLFKLFLDHDGAINPEIAMERALSGKEYEKLVYYDD</sequence>
<dbReference type="InterPro" id="IPR056690">
    <property type="entry name" value="DUF7788"/>
</dbReference>
<evidence type="ECO:0000313" key="3">
    <source>
        <dbReference type="Proteomes" id="UP000077755"/>
    </source>
</evidence>
<reference evidence="2" key="1">
    <citation type="journal article" date="2016" name="Nat. Genet.">
        <title>A high-quality carrot genome assembly provides new insights into carotenoid accumulation and asterid genome evolution.</title>
        <authorList>
            <person name="Iorizzo M."/>
            <person name="Ellison S."/>
            <person name="Senalik D."/>
            <person name="Zeng P."/>
            <person name="Satapoomin P."/>
            <person name="Huang J."/>
            <person name="Bowman M."/>
            <person name="Iovene M."/>
            <person name="Sanseverino W."/>
            <person name="Cavagnaro P."/>
            <person name="Yildiz M."/>
            <person name="Macko-Podgorni A."/>
            <person name="Moranska E."/>
            <person name="Grzebelus E."/>
            <person name="Grzebelus D."/>
            <person name="Ashrafi H."/>
            <person name="Zheng Z."/>
            <person name="Cheng S."/>
            <person name="Spooner D."/>
            <person name="Van Deynze A."/>
            <person name="Simon P."/>
        </authorList>
    </citation>
    <scope>NUCLEOTIDE SEQUENCE</scope>
    <source>
        <tissue evidence="2">Leaf</tissue>
    </source>
</reference>
<dbReference type="PIRSF" id="PIRSF015417">
    <property type="entry name" value="T31B5_30_vWA"/>
    <property type="match status" value="1"/>
</dbReference>
<dbReference type="InterPro" id="IPR036465">
    <property type="entry name" value="vWFA_dom_sf"/>
</dbReference>
<dbReference type="PANTHER" id="PTHR31373">
    <property type="entry name" value="OS06G0652100 PROTEIN"/>
    <property type="match status" value="1"/>
</dbReference>
<proteinExistence type="predicted"/>